<proteinExistence type="predicted"/>
<organism evidence="2 3">
    <name type="scientific">Romanomermis culicivorax</name>
    <name type="common">Nematode worm</name>
    <dbReference type="NCBI Taxonomy" id="13658"/>
    <lineage>
        <taxon>Eukaryota</taxon>
        <taxon>Metazoa</taxon>
        <taxon>Ecdysozoa</taxon>
        <taxon>Nematoda</taxon>
        <taxon>Enoplea</taxon>
        <taxon>Dorylaimia</taxon>
        <taxon>Mermithida</taxon>
        <taxon>Mermithoidea</taxon>
        <taxon>Mermithidae</taxon>
        <taxon>Romanomermis</taxon>
    </lineage>
</organism>
<dbReference type="Proteomes" id="UP000887565">
    <property type="component" value="Unplaced"/>
</dbReference>
<evidence type="ECO:0000313" key="2">
    <source>
        <dbReference type="Proteomes" id="UP000887565"/>
    </source>
</evidence>
<accession>A0A915JE95</accession>
<reference evidence="3" key="1">
    <citation type="submission" date="2022-11" db="UniProtKB">
        <authorList>
            <consortium name="WormBaseParasite"/>
        </authorList>
    </citation>
    <scope>IDENTIFICATION</scope>
</reference>
<evidence type="ECO:0000313" key="3">
    <source>
        <dbReference type="WBParaSite" id="nRc.2.0.1.t24130-RA"/>
    </source>
</evidence>
<dbReference type="AlphaFoldDB" id="A0A915JE95"/>
<keyword evidence="2" id="KW-1185">Reference proteome</keyword>
<sequence>MNCEIVLGIDTFPTRSQNRVMADRSNKPKPSVCNPKKTSQELEEEDDEMYAPINEMEWRQVTDPDVRREYDALGEYLWTGQVPTCTQAFSAEIMLQELAWAS</sequence>
<feature type="region of interest" description="Disordered" evidence="1">
    <location>
        <begin position="17"/>
        <end position="47"/>
    </location>
</feature>
<evidence type="ECO:0000256" key="1">
    <source>
        <dbReference type="SAM" id="MobiDB-lite"/>
    </source>
</evidence>
<protein>
    <submittedName>
        <fullName evidence="3">Uncharacterized protein</fullName>
    </submittedName>
</protein>
<dbReference type="WBParaSite" id="nRc.2.0.1.t24130-RA">
    <property type="protein sequence ID" value="nRc.2.0.1.t24130-RA"/>
    <property type="gene ID" value="nRc.2.0.1.g24130"/>
</dbReference>
<name>A0A915JE95_ROMCU</name>